<gene>
    <name evidence="3" type="ORF">DAEQUDRAFT_720670</name>
</gene>
<name>A0A165U775_9APHY</name>
<evidence type="ECO:0000256" key="2">
    <source>
        <dbReference type="SAM" id="SignalP"/>
    </source>
</evidence>
<dbReference type="InterPro" id="IPR009078">
    <property type="entry name" value="Ferritin-like_SF"/>
</dbReference>
<proteinExistence type="predicted"/>
<dbReference type="STRING" id="1314783.A0A165U775"/>
<dbReference type="OrthoDB" id="1001765at2759"/>
<dbReference type="AlphaFoldDB" id="A0A165U775"/>
<organism evidence="3 4">
    <name type="scientific">Daedalea quercina L-15889</name>
    <dbReference type="NCBI Taxonomy" id="1314783"/>
    <lineage>
        <taxon>Eukaryota</taxon>
        <taxon>Fungi</taxon>
        <taxon>Dikarya</taxon>
        <taxon>Basidiomycota</taxon>
        <taxon>Agaricomycotina</taxon>
        <taxon>Agaricomycetes</taxon>
        <taxon>Polyporales</taxon>
        <taxon>Fomitopsis</taxon>
    </lineage>
</organism>
<dbReference type="CDD" id="cd00657">
    <property type="entry name" value="Ferritin_like"/>
    <property type="match status" value="1"/>
</dbReference>
<evidence type="ECO:0000256" key="1">
    <source>
        <dbReference type="SAM" id="MobiDB-lite"/>
    </source>
</evidence>
<dbReference type="Proteomes" id="UP000076727">
    <property type="component" value="Unassembled WGS sequence"/>
</dbReference>
<evidence type="ECO:0000313" key="4">
    <source>
        <dbReference type="Proteomes" id="UP000076727"/>
    </source>
</evidence>
<evidence type="ECO:0008006" key="5">
    <source>
        <dbReference type="Google" id="ProtNLM"/>
    </source>
</evidence>
<feature type="region of interest" description="Disordered" evidence="1">
    <location>
        <begin position="246"/>
        <end position="289"/>
    </location>
</feature>
<dbReference type="SUPFAM" id="SSF47240">
    <property type="entry name" value="Ferritin-like"/>
    <property type="match status" value="1"/>
</dbReference>
<accession>A0A165U775</accession>
<keyword evidence="4" id="KW-1185">Reference proteome</keyword>
<keyword evidence="2" id="KW-0732">Signal</keyword>
<reference evidence="3 4" key="1">
    <citation type="journal article" date="2016" name="Mol. Biol. Evol.">
        <title>Comparative Genomics of Early-Diverging Mushroom-Forming Fungi Provides Insights into the Origins of Lignocellulose Decay Capabilities.</title>
        <authorList>
            <person name="Nagy L.G."/>
            <person name="Riley R."/>
            <person name="Tritt A."/>
            <person name="Adam C."/>
            <person name="Daum C."/>
            <person name="Floudas D."/>
            <person name="Sun H."/>
            <person name="Yadav J.S."/>
            <person name="Pangilinan J."/>
            <person name="Larsson K.H."/>
            <person name="Matsuura K."/>
            <person name="Barry K."/>
            <person name="Labutti K."/>
            <person name="Kuo R."/>
            <person name="Ohm R.A."/>
            <person name="Bhattacharya S.S."/>
            <person name="Shirouzu T."/>
            <person name="Yoshinaga Y."/>
            <person name="Martin F.M."/>
            <person name="Grigoriev I.V."/>
            <person name="Hibbett D.S."/>
        </authorList>
    </citation>
    <scope>NUCLEOTIDE SEQUENCE [LARGE SCALE GENOMIC DNA]</scope>
    <source>
        <strain evidence="3 4">L-15889</strain>
    </source>
</reference>
<feature type="compositionally biased region" description="Low complexity" evidence="1">
    <location>
        <begin position="261"/>
        <end position="289"/>
    </location>
</feature>
<feature type="compositionally biased region" description="Basic and acidic residues" evidence="1">
    <location>
        <begin position="246"/>
        <end position="260"/>
    </location>
</feature>
<dbReference type="Pfam" id="PF13668">
    <property type="entry name" value="Ferritin_2"/>
    <property type="match status" value="1"/>
</dbReference>
<feature type="signal peptide" evidence="2">
    <location>
        <begin position="1"/>
        <end position="18"/>
    </location>
</feature>
<evidence type="ECO:0000313" key="3">
    <source>
        <dbReference type="EMBL" id="KZT74495.1"/>
    </source>
</evidence>
<sequence length="501" mass="50024">MRPSSSILSLAVPLLVSAAPTSFRRANDADVTVLQFAGVLEDLESQFYSQALSTFQASDFTAAGFTDPNIPIQQFTAIGSDESTHLTTIQDTLQSLGAEAISGCSFNFSSALTSVAAMAPVARTVENVGVAAYLGAAHLITDPSILTAAASIMTIEARHQTILNLVNNATSIPQAFDLAFTPGEVLAAAGSFISGCSTGITANTALTVTNNGSITPGTTLTFSSSALNGNQANIAARYYVGEDAWDEKSDKSKNKNKNKDSSNNSNTSTSSSTSTSTTNSTSSSNSTCSSTSQLFCQIMVGGSSTAMALSIDSCQIPDGLNGPAAVFITCDDTTLPTDVVQRASSQSILAGPAMIFVDTEVDLLAGLSKTGASCETDAIANSTTTTTTAAASTSTATDTTATASTDTATVASTAAASSAATDSTAAAATSTDSTATTATSVDSTAAAATAVTTTINSSLALSIISAAGASATAATTATAAADAVAGSAIANIMYGSVPARR</sequence>
<protein>
    <recommendedName>
        <fullName evidence="5">Ferritin-like domain-containing protein</fullName>
    </recommendedName>
</protein>
<dbReference type="EMBL" id="KV429033">
    <property type="protein sequence ID" value="KZT74495.1"/>
    <property type="molecule type" value="Genomic_DNA"/>
</dbReference>
<feature type="chain" id="PRO_5007867573" description="Ferritin-like domain-containing protein" evidence="2">
    <location>
        <begin position="19"/>
        <end position="501"/>
    </location>
</feature>